<dbReference type="GO" id="GO:0050454">
    <property type="term" value="F:coenzyme F420 hydrogenase activity"/>
    <property type="evidence" value="ECO:0007669"/>
    <property type="project" value="UniProtKB-EC"/>
</dbReference>
<dbReference type="InterPro" id="IPR007516">
    <property type="entry name" value="Co_F420_Hydgase/DH_bsu_N"/>
</dbReference>
<dbReference type="GO" id="GO:0051536">
    <property type="term" value="F:iron-sulfur cluster binding"/>
    <property type="evidence" value="ECO:0007669"/>
    <property type="project" value="UniProtKB-KW"/>
</dbReference>
<proteinExistence type="predicted"/>
<accession>A7I5I3</accession>
<keyword evidence="5" id="KW-0411">Iron-sulfur</keyword>
<evidence type="ECO:0000256" key="5">
    <source>
        <dbReference type="ARBA" id="ARBA00023014"/>
    </source>
</evidence>
<evidence type="ECO:0000256" key="2">
    <source>
        <dbReference type="ARBA" id="ARBA00022723"/>
    </source>
</evidence>
<dbReference type="AlphaFoldDB" id="A7I5I3"/>
<reference evidence="10" key="1">
    <citation type="journal article" date="2015" name="Microbiology">
        <title>Genome of Methanoregula boonei 6A8 reveals adaptations to oligotrophic peatland environments.</title>
        <authorList>
            <person name="Braeuer S."/>
            <person name="Cadillo-Quiroz H."/>
            <person name="Kyrpides N."/>
            <person name="Woyke T."/>
            <person name="Goodwin L."/>
            <person name="Detter C."/>
            <person name="Podell S."/>
            <person name="Yavitt J.B."/>
            <person name="Zinder S.H."/>
        </authorList>
    </citation>
    <scope>NUCLEOTIDE SEQUENCE [LARGE SCALE GENOMIC DNA]</scope>
    <source>
        <strain evidence="10">DSM 21154 / JCM 14090 / 6A8</strain>
    </source>
</reference>
<name>A7I5I3_METB6</name>
<evidence type="ECO:0000256" key="3">
    <source>
        <dbReference type="ARBA" id="ARBA00023002"/>
    </source>
</evidence>
<dbReference type="GO" id="GO:0016151">
    <property type="term" value="F:nickel cation binding"/>
    <property type="evidence" value="ECO:0007669"/>
    <property type="project" value="InterPro"/>
</dbReference>
<dbReference type="GO" id="GO:0052592">
    <property type="term" value="F:oxidoreductase activity, acting on CH or CH2 groups, with an iron-sulfur protein as acceptor"/>
    <property type="evidence" value="ECO:0007669"/>
    <property type="project" value="TreeGrafter"/>
</dbReference>
<organism evidence="9 10">
    <name type="scientific">Methanoregula boonei (strain DSM 21154 / JCM 14090 / 6A8)</name>
    <dbReference type="NCBI Taxonomy" id="456442"/>
    <lineage>
        <taxon>Archaea</taxon>
        <taxon>Methanobacteriati</taxon>
        <taxon>Methanobacteriota</taxon>
        <taxon>Stenosarchaea group</taxon>
        <taxon>Methanomicrobia</taxon>
        <taxon>Methanomicrobiales</taxon>
        <taxon>Methanoregulaceae</taxon>
        <taxon>Methanoregula</taxon>
    </lineage>
</organism>
<dbReference type="Pfam" id="PF04432">
    <property type="entry name" value="FrhB_FdhB_C"/>
    <property type="match status" value="1"/>
</dbReference>
<dbReference type="Gene3D" id="3.10.450.750">
    <property type="match status" value="1"/>
</dbReference>
<dbReference type="EMBL" id="CP000780">
    <property type="protein sequence ID" value="ABS54994.1"/>
    <property type="molecule type" value="Genomic_DNA"/>
</dbReference>
<dbReference type="STRING" id="456442.Mboo_0476"/>
<dbReference type="Pfam" id="PF04422">
    <property type="entry name" value="FrhB_FdhB_N"/>
    <property type="match status" value="1"/>
</dbReference>
<dbReference type="eggNOG" id="arCOG02651">
    <property type="taxonomic scope" value="Archaea"/>
</dbReference>
<dbReference type="OrthoDB" id="37898at2157"/>
<evidence type="ECO:0000259" key="8">
    <source>
        <dbReference type="Pfam" id="PF04432"/>
    </source>
</evidence>
<dbReference type="GO" id="GO:0050660">
    <property type="term" value="F:flavin adenine dinucleotide binding"/>
    <property type="evidence" value="ECO:0007669"/>
    <property type="project" value="InterPro"/>
</dbReference>
<dbReference type="NCBIfam" id="TIGR03289">
    <property type="entry name" value="frhB"/>
    <property type="match status" value="1"/>
</dbReference>
<dbReference type="KEGG" id="mbn:Mboo_0476"/>
<protein>
    <recommendedName>
        <fullName evidence="6">Coenzyme F420 hydrogenase subunit beta</fullName>
        <ecNumber evidence="6">1.12.98.1</ecNumber>
    </recommendedName>
</protein>
<dbReference type="InterPro" id="IPR045220">
    <property type="entry name" value="FRHB/FDHB/HCAR-like"/>
</dbReference>
<dbReference type="NCBIfam" id="NF006807">
    <property type="entry name" value="PRK09325.1"/>
    <property type="match status" value="1"/>
</dbReference>
<gene>
    <name evidence="9" type="ordered locus">Mboo_0476</name>
</gene>
<dbReference type="GeneID" id="5411111"/>
<dbReference type="PANTHER" id="PTHR31332:SF6">
    <property type="entry name" value="FORMATE DEHYDROGENASE SUBUNIT BETA"/>
    <property type="match status" value="1"/>
</dbReference>
<dbReference type="EC" id="1.12.98.1" evidence="6"/>
<evidence type="ECO:0000259" key="7">
    <source>
        <dbReference type="Pfam" id="PF04422"/>
    </source>
</evidence>
<dbReference type="HOGENOM" id="CLU_037958_0_0_2"/>
<keyword evidence="4" id="KW-0408">Iron</keyword>
<dbReference type="InterPro" id="IPR017679">
    <property type="entry name" value="FrhB_archaea"/>
</dbReference>
<dbReference type="PANTHER" id="PTHR31332">
    <property type="entry name" value="7-HYDROXYMETHYL CHLOROPHYLL A REDUCTASE, CHLOROPLASTIC"/>
    <property type="match status" value="1"/>
</dbReference>
<evidence type="ECO:0000256" key="1">
    <source>
        <dbReference type="ARBA" id="ARBA00001974"/>
    </source>
</evidence>
<keyword evidence="2" id="KW-0479">Metal-binding</keyword>
<comment type="cofactor">
    <cofactor evidence="1">
        <name>FAD</name>
        <dbReference type="ChEBI" id="CHEBI:57692"/>
    </cofactor>
</comment>
<sequence length="308" mass="33484">MGAELGKYKSCVSARSTDKEVLKYAQDGGIVTSLFGYALDTGIIDGAIVAANKEFYAKYPSKCIQDSSNLDMIEPWRPIPAIVNTKAELLAAAGTKYNISPNIALLKEATRSFGLDKIGIVGTPCQMQAVRKAQLYPVGMRDVGASIALAVGIFCMENFPYQSILQLVEDHAAMKLESVKKMEIGKGKFWVYGKRGQVVQLPLKVTHKYEQPGCHVCLDYVANLGDISTGSVGSPDGWSTIFVRSKIGEAVWAKAIADGVFETQPIEKVKPGLELVTKLANEKITKNKNTLEARKTFGVGKALRNPYI</sequence>
<dbReference type="InterPro" id="IPR007525">
    <property type="entry name" value="FrhB_FdhB_C"/>
</dbReference>
<dbReference type="Proteomes" id="UP000002408">
    <property type="component" value="Chromosome"/>
</dbReference>
<evidence type="ECO:0000256" key="4">
    <source>
        <dbReference type="ARBA" id="ARBA00023004"/>
    </source>
</evidence>
<keyword evidence="3" id="KW-0560">Oxidoreductase</keyword>
<evidence type="ECO:0000313" key="10">
    <source>
        <dbReference type="Proteomes" id="UP000002408"/>
    </source>
</evidence>
<evidence type="ECO:0000313" key="9">
    <source>
        <dbReference type="EMBL" id="ABS54994.1"/>
    </source>
</evidence>
<dbReference type="RefSeq" id="WP_012106013.1">
    <property type="nucleotide sequence ID" value="NC_009712.1"/>
</dbReference>
<feature type="domain" description="Coenzyme F420 hydrogenase/dehydrogenase beta subunit C-terminal" evidence="8">
    <location>
        <begin position="116"/>
        <end position="268"/>
    </location>
</feature>
<keyword evidence="10" id="KW-1185">Reference proteome</keyword>
<feature type="domain" description="Coenzyme F420 hydrogenase/dehydrogenase beta subunit N-terminal" evidence="7">
    <location>
        <begin position="12"/>
        <end position="107"/>
    </location>
</feature>
<evidence type="ECO:0000256" key="6">
    <source>
        <dbReference type="NCBIfam" id="TIGR03289"/>
    </source>
</evidence>